<feature type="compositionally biased region" description="Polar residues" evidence="1">
    <location>
        <begin position="240"/>
        <end position="267"/>
    </location>
</feature>
<dbReference type="AlphaFoldDB" id="A0A3P7N3Z8"/>
<feature type="region of interest" description="Disordered" evidence="1">
    <location>
        <begin position="235"/>
        <end position="312"/>
    </location>
</feature>
<organism evidence="2 3">
    <name type="scientific">Cylicostephanus goldi</name>
    <name type="common">Nematode worm</name>
    <dbReference type="NCBI Taxonomy" id="71465"/>
    <lineage>
        <taxon>Eukaryota</taxon>
        <taxon>Metazoa</taxon>
        <taxon>Ecdysozoa</taxon>
        <taxon>Nematoda</taxon>
        <taxon>Chromadorea</taxon>
        <taxon>Rhabditida</taxon>
        <taxon>Rhabditina</taxon>
        <taxon>Rhabditomorpha</taxon>
        <taxon>Strongyloidea</taxon>
        <taxon>Strongylidae</taxon>
        <taxon>Cylicostephanus</taxon>
    </lineage>
</organism>
<dbReference type="Proteomes" id="UP000271889">
    <property type="component" value="Unassembled WGS sequence"/>
</dbReference>
<feature type="compositionally biased region" description="Low complexity" evidence="1">
    <location>
        <begin position="181"/>
        <end position="192"/>
    </location>
</feature>
<dbReference type="OrthoDB" id="6252479at2759"/>
<feature type="compositionally biased region" description="Basic and acidic residues" evidence="1">
    <location>
        <begin position="129"/>
        <end position="149"/>
    </location>
</feature>
<accession>A0A3P7N3Z8</accession>
<proteinExistence type="predicted"/>
<feature type="compositionally biased region" description="Polar residues" evidence="1">
    <location>
        <begin position="101"/>
        <end position="115"/>
    </location>
</feature>
<evidence type="ECO:0000256" key="1">
    <source>
        <dbReference type="SAM" id="MobiDB-lite"/>
    </source>
</evidence>
<keyword evidence="3" id="KW-1185">Reference proteome</keyword>
<gene>
    <name evidence="2" type="ORF">CGOC_LOCUS11785</name>
</gene>
<name>A0A3P7N3Z8_CYLGO</name>
<feature type="region of interest" description="Disordered" evidence="1">
    <location>
        <begin position="129"/>
        <end position="218"/>
    </location>
</feature>
<dbReference type="EMBL" id="UYRV01118732">
    <property type="protein sequence ID" value="VDN31313.1"/>
    <property type="molecule type" value="Genomic_DNA"/>
</dbReference>
<feature type="compositionally biased region" description="Polar residues" evidence="1">
    <location>
        <begin position="165"/>
        <end position="180"/>
    </location>
</feature>
<evidence type="ECO:0000313" key="3">
    <source>
        <dbReference type="Proteomes" id="UP000271889"/>
    </source>
</evidence>
<sequence>MVTINQRADVYVQHSLTKNGSYKFSIEAHDAGKINTASIRVDVLSLSPTTRRTTKITTSTTQETVPVKITTTREALSITTPLITTTKNPADGTTVESNISEVTASSSNENENVTKTNDEGEATKVTEKIIESTTGREEEGTTTESEKITAVESEENEKSEEKSTMEVSKPTSTVEVTSLETPLPETSTSGLTTEEEVDVRTTAAASEGVEEVTSKTTDKVLDDSTEDALFTIASDVFTDPQPSSTTGLTSTEGNAVSENEQETTSPNEGTTILTTTELREETAESSTISNEVTTTDERNGAKILEFSTLSEE</sequence>
<protein>
    <submittedName>
        <fullName evidence="2">Uncharacterized protein</fullName>
    </submittedName>
</protein>
<evidence type="ECO:0000313" key="2">
    <source>
        <dbReference type="EMBL" id="VDN31313.1"/>
    </source>
</evidence>
<reference evidence="2 3" key="1">
    <citation type="submission" date="2018-11" db="EMBL/GenBank/DDBJ databases">
        <authorList>
            <consortium name="Pathogen Informatics"/>
        </authorList>
    </citation>
    <scope>NUCLEOTIDE SEQUENCE [LARGE SCALE GENOMIC DNA]</scope>
</reference>
<feature type="region of interest" description="Disordered" evidence="1">
    <location>
        <begin position="101"/>
        <end position="120"/>
    </location>
</feature>